<evidence type="ECO:0000256" key="1">
    <source>
        <dbReference type="SAM" id="MobiDB-lite"/>
    </source>
</evidence>
<proteinExistence type="predicted"/>
<protein>
    <submittedName>
        <fullName evidence="2">Uncharacterized protein</fullName>
    </submittedName>
</protein>
<feature type="region of interest" description="Disordered" evidence="1">
    <location>
        <begin position="27"/>
        <end position="66"/>
    </location>
</feature>
<evidence type="ECO:0000313" key="2">
    <source>
        <dbReference type="EMBL" id="KKN75404.1"/>
    </source>
</evidence>
<reference evidence="2" key="1">
    <citation type="journal article" date="2015" name="Nature">
        <title>Complex archaea that bridge the gap between prokaryotes and eukaryotes.</title>
        <authorList>
            <person name="Spang A."/>
            <person name="Saw J.H."/>
            <person name="Jorgensen S.L."/>
            <person name="Zaremba-Niedzwiedzka K."/>
            <person name="Martijn J."/>
            <person name="Lind A.E."/>
            <person name="van Eijk R."/>
            <person name="Schleper C."/>
            <person name="Guy L."/>
            <person name="Ettema T.J."/>
        </authorList>
    </citation>
    <scope>NUCLEOTIDE SEQUENCE</scope>
</reference>
<feature type="compositionally biased region" description="Basic and acidic residues" evidence="1">
    <location>
        <begin position="30"/>
        <end position="49"/>
    </location>
</feature>
<comment type="caution">
    <text evidence="2">The sequence shown here is derived from an EMBL/GenBank/DDBJ whole genome shotgun (WGS) entry which is preliminary data.</text>
</comment>
<sequence>MPVEETLDADLDADTSNLDELDRKAKKATKALEKQRKALEKAQQQREKGGGIFQGPNIPKGGGAPRDIAPLSKQDKAFEKKLARAEAKIAKAEFKQFGKNKGLLKGLTAGKIGKNLFNFGKNPAGAMIGILKKVPILGQVLQATAIALFIVNEIVKLDAFLKKFFDIADNRISLFRSRQEQANIGAGLAQKIITTASGGTEVRDSYNTFEIFETSQQALQADYALQNMSSVP</sequence>
<gene>
    <name evidence="2" type="ORF">LCGC14_0380250</name>
</gene>
<dbReference type="EMBL" id="LAZR01000310">
    <property type="protein sequence ID" value="KKN75404.1"/>
    <property type="molecule type" value="Genomic_DNA"/>
</dbReference>
<name>A0A0F9T8A7_9ZZZZ</name>
<dbReference type="AlphaFoldDB" id="A0A0F9T8A7"/>
<organism evidence="2">
    <name type="scientific">marine sediment metagenome</name>
    <dbReference type="NCBI Taxonomy" id="412755"/>
    <lineage>
        <taxon>unclassified sequences</taxon>
        <taxon>metagenomes</taxon>
        <taxon>ecological metagenomes</taxon>
    </lineage>
</organism>
<accession>A0A0F9T8A7</accession>